<dbReference type="Proteomes" id="UP000093501">
    <property type="component" value="Unassembled WGS sequence"/>
</dbReference>
<reference evidence="2" key="1">
    <citation type="submission" date="2016-07" db="EMBL/GenBank/DDBJ databases">
        <authorList>
            <person name="Florea S."/>
            <person name="Webb J.S."/>
            <person name="Jaromczyk J."/>
            <person name="Schardl C.L."/>
        </authorList>
    </citation>
    <scope>NUCLEOTIDE SEQUENCE [LARGE SCALE GENOMIC DNA]</scope>
    <source>
        <strain evidence="2">IPBSL-7</strain>
    </source>
</reference>
<sequence>MTRPPLDLSALAVGLAAVGFGIVLITAPLLAAPFMQPILAVILAAAGAIGLLASRGRTPRKELP</sequence>
<dbReference type="RefSeq" id="WP_068750765.1">
    <property type="nucleotide sequence ID" value="NZ_LR214441.1"/>
</dbReference>
<keyword evidence="2" id="KW-1185">Reference proteome</keyword>
<evidence type="ECO:0000313" key="1">
    <source>
        <dbReference type="EMBL" id="OCL36481.1"/>
    </source>
</evidence>
<evidence type="ECO:0000313" key="2">
    <source>
        <dbReference type="Proteomes" id="UP000093501"/>
    </source>
</evidence>
<gene>
    <name evidence="1" type="ORF">BCR15_01015</name>
</gene>
<protein>
    <submittedName>
        <fullName evidence="1">Uncharacterized protein</fullName>
    </submittedName>
</protein>
<proteinExistence type="predicted"/>
<name>A0A1C0AQ09_9ACTN</name>
<organism evidence="1 2">
    <name type="scientific">Tessaracoccus lapidicaptus</name>
    <dbReference type="NCBI Taxonomy" id="1427523"/>
    <lineage>
        <taxon>Bacteria</taxon>
        <taxon>Bacillati</taxon>
        <taxon>Actinomycetota</taxon>
        <taxon>Actinomycetes</taxon>
        <taxon>Propionibacteriales</taxon>
        <taxon>Propionibacteriaceae</taxon>
        <taxon>Tessaracoccus</taxon>
    </lineage>
</organism>
<dbReference type="AlphaFoldDB" id="A0A1C0AQ09"/>
<dbReference type="EMBL" id="MBQD01000011">
    <property type="protein sequence ID" value="OCL36481.1"/>
    <property type="molecule type" value="Genomic_DNA"/>
</dbReference>
<accession>A0A1C0AQ09</accession>
<comment type="caution">
    <text evidence="1">The sequence shown here is derived from an EMBL/GenBank/DDBJ whole genome shotgun (WGS) entry which is preliminary data.</text>
</comment>